<dbReference type="EMBL" id="JANBVN010000069">
    <property type="protein sequence ID" value="KAJ9150621.1"/>
    <property type="molecule type" value="Genomic_DNA"/>
</dbReference>
<evidence type="ECO:0000259" key="2">
    <source>
        <dbReference type="Pfam" id="PF00248"/>
    </source>
</evidence>
<dbReference type="PRINTS" id="PR00069">
    <property type="entry name" value="ALDKETRDTASE"/>
</dbReference>
<dbReference type="PANTHER" id="PTHR43625:SF40">
    <property type="entry name" value="ALDO-KETO REDUCTASE YAKC [NADP(+)]"/>
    <property type="match status" value="1"/>
</dbReference>
<organism evidence="3 4">
    <name type="scientific">Coniochaeta hoffmannii</name>
    <dbReference type="NCBI Taxonomy" id="91930"/>
    <lineage>
        <taxon>Eukaryota</taxon>
        <taxon>Fungi</taxon>
        <taxon>Dikarya</taxon>
        <taxon>Ascomycota</taxon>
        <taxon>Pezizomycotina</taxon>
        <taxon>Sordariomycetes</taxon>
        <taxon>Sordariomycetidae</taxon>
        <taxon>Coniochaetales</taxon>
        <taxon>Coniochaetaceae</taxon>
        <taxon>Coniochaeta</taxon>
    </lineage>
</organism>
<dbReference type="Proteomes" id="UP001174691">
    <property type="component" value="Unassembled WGS sequence"/>
</dbReference>
<dbReference type="GO" id="GO:0016491">
    <property type="term" value="F:oxidoreductase activity"/>
    <property type="evidence" value="ECO:0007669"/>
    <property type="project" value="UniProtKB-KW"/>
</dbReference>
<keyword evidence="1" id="KW-0560">Oxidoreductase</keyword>
<dbReference type="SUPFAM" id="SSF51430">
    <property type="entry name" value="NAD(P)-linked oxidoreductase"/>
    <property type="match status" value="1"/>
</dbReference>
<dbReference type="PANTHER" id="PTHR43625">
    <property type="entry name" value="AFLATOXIN B1 ALDEHYDE REDUCTASE"/>
    <property type="match status" value="1"/>
</dbReference>
<dbReference type="InterPro" id="IPR036812">
    <property type="entry name" value="NAD(P)_OxRdtase_dom_sf"/>
</dbReference>
<dbReference type="GO" id="GO:0005737">
    <property type="term" value="C:cytoplasm"/>
    <property type="evidence" value="ECO:0007669"/>
    <property type="project" value="TreeGrafter"/>
</dbReference>
<dbReference type="Pfam" id="PF00248">
    <property type="entry name" value="Aldo_ket_red"/>
    <property type="match status" value="1"/>
</dbReference>
<evidence type="ECO:0000256" key="1">
    <source>
        <dbReference type="ARBA" id="ARBA00023002"/>
    </source>
</evidence>
<keyword evidence="4" id="KW-1185">Reference proteome</keyword>
<reference evidence="3" key="1">
    <citation type="submission" date="2022-07" db="EMBL/GenBank/DDBJ databases">
        <title>Fungi with potential for degradation of polypropylene.</title>
        <authorList>
            <person name="Gostincar C."/>
        </authorList>
    </citation>
    <scope>NUCLEOTIDE SEQUENCE</scope>
    <source>
        <strain evidence="3">EXF-13287</strain>
    </source>
</reference>
<gene>
    <name evidence="3" type="ORF">NKR19_g5172</name>
</gene>
<feature type="domain" description="NADP-dependent oxidoreductase" evidence="2">
    <location>
        <begin position="21"/>
        <end position="317"/>
    </location>
</feature>
<proteinExistence type="predicted"/>
<dbReference type="AlphaFoldDB" id="A0AA38RLR9"/>
<sequence length="345" mass="37530">MSPNSVPTRVLGKNGPAVPALGLGLMGLTYEVYGSYPNDDERFTFLDRAVELGATFWDTSDLYGDGEELIGKWFKRTGKRDQIFLATKFGYIKGSKTFETDSSAAYCKKCCDESLKRLGIDSIDLYYLHSANRNTPIEETMRALAELQAEGKIKHIGLSSVSSATLRRAVKIAPVAAVQTEYSVFDRSIEGPAGTDLLATCRELGIAVVCATPLGRGILTATFASGEAVGDKDARGAVMPRFGKENREKNVPAVSQFKAVADKKGCTVAQLALAWLLKQGDDIIPIPGTKRVKYLEENWDSLRISLSDEEEAEIRALVGKLQIAGGSVPPAFEGFFFMDTKEETT</sequence>
<dbReference type="InterPro" id="IPR020471">
    <property type="entry name" value="AKR"/>
</dbReference>
<dbReference type="InterPro" id="IPR050791">
    <property type="entry name" value="Aldo-Keto_reductase"/>
</dbReference>
<name>A0AA38RLR9_9PEZI</name>
<protein>
    <submittedName>
        <fullName evidence="3">Aldo/keto reductase</fullName>
    </submittedName>
</protein>
<dbReference type="InterPro" id="IPR023210">
    <property type="entry name" value="NADP_OxRdtase_dom"/>
</dbReference>
<comment type="caution">
    <text evidence="3">The sequence shown here is derived from an EMBL/GenBank/DDBJ whole genome shotgun (WGS) entry which is preliminary data.</text>
</comment>
<evidence type="ECO:0000313" key="4">
    <source>
        <dbReference type="Proteomes" id="UP001174691"/>
    </source>
</evidence>
<evidence type="ECO:0000313" key="3">
    <source>
        <dbReference type="EMBL" id="KAJ9150621.1"/>
    </source>
</evidence>
<dbReference type="Gene3D" id="3.20.20.100">
    <property type="entry name" value="NADP-dependent oxidoreductase domain"/>
    <property type="match status" value="1"/>
</dbReference>
<accession>A0AA38RLR9</accession>